<dbReference type="PROSITE" id="PS51746">
    <property type="entry name" value="PPM_2"/>
    <property type="match status" value="1"/>
</dbReference>
<evidence type="ECO:0000259" key="6">
    <source>
        <dbReference type="PROSITE" id="PS51746"/>
    </source>
</evidence>
<dbReference type="Pfam" id="PF03861">
    <property type="entry name" value="ANTAR"/>
    <property type="match status" value="1"/>
</dbReference>
<keyword evidence="1" id="KW-0378">Hydrolase</keyword>
<dbReference type="RefSeq" id="WP_380584191.1">
    <property type="nucleotide sequence ID" value="NZ_JBHSQJ010000068.1"/>
</dbReference>
<sequence length="744" mass="79887">MIRTDDPTPSALAELAAEVDDLRARYAAHHLLDLAVGVLVAQLGLEPQDAARHLEELAAAAGTPATDLAADIVNQAAGQVVSLDLAAVGREARALRRVGARVQVAEELDEVATALVEDGLERFGASGLLLWRASSDGCLALVGGHGCSSLEMSRWRLLPPQLCSLPMEALTESHPLWFPKGPEERGVLPGPSAESARALIPLRARGRTVGLALVLWPGPAPLDESTREQVEGLVSVSARVLDAGRATDYASDRPVLAAVLDLLAHPGMSLWHGDGGEPRVEHLNPTARRVAAPLPSQTGRPLSQLFPYAAAELTELVGEAQRSGSPQRMSRLPTARGRDDPPPLLNVRVLPLSPERSVVLWHLSSRDHSFSLLQSTGRLAGAAAFEDDLLRGVAQWTDQAFALFDLPPEAAPLTLDQLHNLVSPDSRGELDALLETLTDRLEPGTAVLQRPRTDGGVRHIRVIAEPLLTHGTLTGVTGVFQDVSIQHHTEVALAATFDQLTTVQAKADQRHALALQLQRAILPDLPEFDADSGIQVAARYRPAAEEYRVGGDWYDVVRLPDGSLLVAVGDVAGHGIDAATGMVALRNALRGLAVTGHGPARLMHWLNEVALHSPGRPTATCICAVYRPQDRRLRWTSAGHLPPLLLRGGRAELLDHGHSLLLGAVADVRYGEAVTELRPGDRLLLYTDGLIERRHASLDQTLAVLRRTAEHLPEVGLDQQADVLVERSLGDTDDDSSLVLLRIR</sequence>
<dbReference type="Gene3D" id="3.30.450.40">
    <property type="match status" value="1"/>
</dbReference>
<dbReference type="InterPro" id="IPR005561">
    <property type="entry name" value="ANTAR"/>
</dbReference>
<evidence type="ECO:0000256" key="1">
    <source>
        <dbReference type="ARBA" id="ARBA00022801"/>
    </source>
</evidence>
<dbReference type="InterPro" id="IPR013767">
    <property type="entry name" value="PAS_fold"/>
</dbReference>
<evidence type="ECO:0000259" key="5">
    <source>
        <dbReference type="PROSITE" id="PS50921"/>
    </source>
</evidence>
<name>A0ABW1G501_9ACTN</name>
<dbReference type="Gene3D" id="1.10.10.10">
    <property type="entry name" value="Winged helix-like DNA-binding domain superfamily/Winged helix DNA-binding domain"/>
    <property type="match status" value="1"/>
</dbReference>
<dbReference type="InterPro" id="IPR035965">
    <property type="entry name" value="PAS-like_dom_sf"/>
</dbReference>
<evidence type="ECO:0000256" key="4">
    <source>
        <dbReference type="SAM" id="MobiDB-lite"/>
    </source>
</evidence>
<keyword evidence="2" id="KW-0805">Transcription regulation</keyword>
<evidence type="ECO:0000313" key="8">
    <source>
        <dbReference type="Proteomes" id="UP001596174"/>
    </source>
</evidence>
<protein>
    <submittedName>
        <fullName evidence="7">SpoIIE family protein phosphatase</fullName>
    </submittedName>
</protein>
<dbReference type="Proteomes" id="UP001596174">
    <property type="component" value="Unassembled WGS sequence"/>
</dbReference>
<dbReference type="PANTHER" id="PTHR43156">
    <property type="entry name" value="STAGE II SPORULATION PROTEIN E-RELATED"/>
    <property type="match status" value="1"/>
</dbReference>
<dbReference type="PANTHER" id="PTHR43156:SF2">
    <property type="entry name" value="STAGE II SPORULATION PROTEIN E"/>
    <property type="match status" value="1"/>
</dbReference>
<dbReference type="SUPFAM" id="SSF55785">
    <property type="entry name" value="PYP-like sensor domain (PAS domain)"/>
    <property type="match status" value="1"/>
</dbReference>
<accession>A0ABW1G501</accession>
<dbReference type="PROSITE" id="PS50921">
    <property type="entry name" value="ANTAR"/>
    <property type="match status" value="1"/>
</dbReference>
<dbReference type="SMART" id="SM00331">
    <property type="entry name" value="PP2C_SIG"/>
    <property type="match status" value="1"/>
</dbReference>
<dbReference type="InterPro" id="IPR036388">
    <property type="entry name" value="WH-like_DNA-bd_sf"/>
</dbReference>
<dbReference type="SUPFAM" id="SSF81606">
    <property type="entry name" value="PP2C-like"/>
    <property type="match status" value="1"/>
</dbReference>
<evidence type="ECO:0000313" key="7">
    <source>
        <dbReference type="EMBL" id="MFC5908891.1"/>
    </source>
</evidence>
<comment type="caution">
    <text evidence="7">The sequence shown here is derived from an EMBL/GenBank/DDBJ whole genome shotgun (WGS) entry which is preliminary data.</text>
</comment>
<keyword evidence="3" id="KW-0804">Transcription</keyword>
<dbReference type="InterPro" id="IPR029016">
    <property type="entry name" value="GAF-like_dom_sf"/>
</dbReference>
<dbReference type="Gene3D" id="3.30.450.20">
    <property type="entry name" value="PAS domain"/>
    <property type="match status" value="1"/>
</dbReference>
<feature type="domain" description="ANTAR" evidence="5">
    <location>
        <begin position="12"/>
        <end position="73"/>
    </location>
</feature>
<dbReference type="SUPFAM" id="SSF55781">
    <property type="entry name" value="GAF domain-like"/>
    <property type="match status" value="1"/>
</dbReference>
<keyword evidence="8" id="KW-1185">Reference proteome</keyword>
<dbReference type="InterPro" id="IPR001932">
    <property type="entry name" value="PPM-type_phosphatase-like_dom"/>
</dbReference>
<dbReference type="Pfam" id="PF00989">
    <property type="entry name" value="PAS"/>
    <property type="match status" value="1"/>
</dbReference>
<proteinExistence type="predicted"/>
<dbReference type="InterPro" id="IPR036457">
    <property type="entry name" value="PPM-type-like_dom_sf"/>
</dbReference>
<dbReference type="EMBL" id="JBHSQJ010000068">
    <property type="protein sequence ID" value="MFC5908891.1"/>
    <property type="molecule type" value="Genomic_DNA"/>
</dbReference>
<feature type="domain" description="PPM-type phosphatase" evidence="6">
    <location>
        <begin position="535"/>
        <end position="743"/>
    </location>
</feature>
<dbReference type="Gene3D" id="3.60.40.10">
    <property type="entry name" value="PPM-type phosphatase domain"/>
    <property type="match status" value="1"/>
</dbReference>
<evidence type="ECO:0000256" key="3">
    <source>
        <dbReference type="ARBA" id="ARBA00023163"/>
    </source>
</evidence>
<evidence type="ECO:0000256" key="2">
    <source>
        <dbReference type="ARBA" id="ARBA00023015"/>
    </source>
</evidence>
<gene>
    <name evidence="7" type="ORF">ACFP3V_16910</name>
</gene>
<organism evidence="7 8">
    <name type="scientific">Streptacidiphilus monticola</name>
    <dbReference type="NCBI Taxonomy" id="2161674"/>
    <lineage>
        <taxon>Bacteria</taxon>
        <taxon>Bacillati</taxon>
        <taxon>Actinomycetota</taxon>
        <taxon>Actinomycetes</taxon>
        <taxon>Kitasatosporales</taxon>
        <taxon>Streptomycetaceae</taxon>
        <taxon>Streptacidiphilus</taxon>
    </lineage>
</organism>
<reference evidence="8" key="1">
    <citation type="journal article" date="2019" name="Int. J. Syst. Evol. Microbiol.">
        <title>The Global Catalogue of Microorganisms (GCM) 10K type strain sequencing project: providing services to taxonomists for standard genome sequencing and annotation.</title>
        <authorList>
            <consortium name="The Broad Institute Genomics Platform"/>
            <consortium name="The Broad Institute Genome Sequencing Center for Infectious Disease"/>
            <person name="Wu L."/>
            <person name="Ma J."/>
        </authorList>
    </citation>
    <scope>NUCLEOTIDE SEQUENCE [LARGE SCALE GENOMIC DNA]</scope>
    <source>
        <strain evidence="8">JCM 4816</strain>
    </source>
</reference>
<dbReference type="Pfam" id="PF07228">
    <property type="entry name" value="SpoIIE"/>
    <property type="match status" value="1"/>
</dbReference>
<dbReference type="InterPro" id="IPR052016">
    <property type="entry name" value="Bact_Sigma-Reg"/>
</dbReference>
<dbReference type="SMART" id="SM01012">
    <property type="entry name" value="ANTAR"/>
    <property type="match status" value="1"/>
</dbReference>
<feature type="region of interest" description="Disordered" evidence="4">
    <location>
        <begin position="318"/>
        <end position="343"/>
    </location>
</feature>